<feature type="transmembrane region" description="Helical" evidence="1">
    <location>
        <begin position="56"/>
        <end position="74"/>
    </location>
</feature>
<dbReference type="EMBL" id="JDSS02000019">
    <property type="protein sequence ID" value="KFB68665.1"/>
    <property type="molecule type" value="Genomic_DNA"/>
</dbReference>
<gene>
    <name evidence="2" type="ORF">CAPSK01_001518</name>
</gene>
<sequence length="90" mass="10189">MLWILGLIGSYVLAIGSITWKSGYWWSSVYWEVLAGFGLTWIFLAVLAWKNRHDSSWTLLILIPSCVANFWWLLKGVAVLGLWTLGGFAP</sequence>
<name>A0A084Y1S1_9PROT</name>
<evidence type="ECO:0000313" key="3">
    <source>
        <dbReference type="Proteomes" id="UP000019812"/>
    </source>
</evidence>
<dbReference type="Proteomes" id="UP000019812">
    <property type="component" value="Unassembled WGS sequence"/>
</dbReference>
<evidence type="ECO:0000256" key="1">
    <source>
        <dbReference type="SAM" id="Phobius"/>
    </source>
</evidence>
<dbReference type="AlphaFoldDB" id="A0A084Y1S1"/>
<protein>
    <submittedName>
        <fullName evidence="2">Uncharacterized protein</fullName>
    </submittedName>
</protein>
<accession>A0A084Y1S1</accession>
<feature type="transmembrane region" description="Helical" evidence="1">
    <location>
        <begin position="30"/>
        <end position="49"/>
    </location>
</feature>
<organism evidence="2 3">
    <name type="scientific">Candidatus Accumulibacter vicinus</name>
    <dbReference type="NCBI Taxonomy" id="2954382"/>
    <lineage>
        <taxon>Bacteria</taxon>
        <taxon>Pseudomonadati</taxon>
        <taxon>Pseudomonadota</taxon>
        <taxon>Betaproteobacteria</taxon>
        <taxon>Candidatus Accumulibacter</taxon>
    </lineage>
</organism>
<keyword evidence="1" id="KW-0812">Transmembrane</keyword>
<proteinExistence type="predicted"/>
<comment type="caution">
    <text evidence="2">The sequence shown here is derived from an EMBL/GenBank/DDBJ whole genome shotgun (WGS) entry which is preliminary data.</text>
</comment>
<reference evidence="2 3" key="1">
    <citation type="submission" date="2014-07" db="EMBL/GenBank/DDBJ databases">
        <title>Expanding our view of genomic diversity in Candidatus Accumulibacter clades.</title>
        <authorList>
            <person name="Skennerton C.T."/>
            <person name="Barr J.J."/>
            <person name="Slater F.R."/>
            <person name="Bond P.L."/>
            <person name="Tyson G.W."/>
        </authorList>
    </citation>
    <scope>NUCLEOTIDE SEQUENCE [LARGE SCALE GENOMIC DNA]</scope>
    <source>
        <strain evidence="3">SK-01</strain>
    </source>
</reference>
<keyword evidence="1" id="KW-1133">Transmembrane helix</keyword>
<keyword evidence="1" id="KW-0472">Membrane</keyword>
<evidence type="ECO:0000313" key="2">
    <source>
        <dbReference type="EMBL" id="KFB68665.1"/>
    </source>
</evidence>
<dbReference type="STRING" id="1457154.CAPSK01_001518"/>